<dbReference type="Proteomes" id="UP000630864">
    <property type="component" value="Unassembled WGS sequence"/>
</dbReference>
<organism evidence="2 3">
    <name type="scientific">Pseudomonas amygdali pv. eriobotryae</name>
    <dbReference type="NCBI Taxonomy" id="129137"/>
    <lineage>
        <taxon>Bacteria</taxon>
        <taxon>Pseudomonadati</taxon>
        <taxon>Pseudomonadota</taxon>
        <taxon>Gammaproteobacteria</taxon>
        <taxon>Pseudomonadales</taxon>
        <taxon>Pseudomonadaceae</taxon>
        <taxon>Pseudomonas</taxon>
        <taxon>Pseudomonas amygdali</taxon>
    </lineage>
</organism>
<evidence type="ECO:0000313" key="2">
    <source>
        <dbReference type="EMBL" id="GFZ63477.1"/>
    </source>
</evidence>
<gene>
    <name evidence="2" type="ORF">PSE10A_59880</name>
</gene>
<evidence type="ECO:0000256" key="1">
    <source>
        <dbReference type="SAM" id="MobiDB-lite"/>
    </source>
</evidence>
<name>A0A9P3AKS3_PSEA0</name>
<dbReference type="EMBL" id="BMZW01000161">
    <property type="protein sequence ID" value="GFZ63477.1"/>
    <property type="molecule type" value="Genomic_DNA"/>
</dbReference>
<reference evidence="2" key="1">
    <citation type="submission" date="2020-09" db="EMBL/GenBank/DDBJ databases">
        <title>Pseudomonas syringae pv. eriobotryae genome sequence causing loquat canker disease.</title>
        <authorList>
            <person name="Fukuda S."/>
            <person name="Tashiro H."/>
            <person name="Nagano Y."/>
        </authorList>
    </citation>
    <scope>NUCLEOTIDE SEQUENCE</scope>
    <source>
        <strain evidence="2">AM001</strain>
    </source>
</reference>
<protein>
    <submittedName>
        <fullName evidence="2">Uncharacterized protein</fullName>
    </submittedName>
</protein>
<evidence type="ECO:0000313" key="3">
    <source>
        <dbReference type="Proteomes" id="UP000630864"/>
    </source>
</evidence>
<proteinExistence type="predicted"/>
<feature type="region of interest" description="Disordered" evidence="1">
    <location>
        <begin position="1"/>
        <end position="48"/>
    </location>
</feature>
<comment type="caution">
    <text evidence="2">The sequence shown here is derived from an EMBL/GenBank/DDBJ whole genome shotgun (WGS) entry which is preliminary data.</text>
</comment>
<dbReference type="AlphaFoldDB" id="A0A9P3AKS3"/>
<sequence length="48" mass="5002">MTASGGPTPAQHSTAQQFFPKKYPDHKLSLGTGPSNLTSPDAGAIFRS</sequence>
<feature type="compositionally biased region" description="Polar residues" evidence="1">
    <location>
        <begin position="1"/>
        <end position="17"/>
    </location>
</feature>
<accession>A0A9P3AKS3</accession>